<protein>
    <recommendedName>
        <fullName evidence="6">Neurexin/syndecan/glycophorin C domain-containing protein</fullName>
    </recommendedName>
</protein>
<keyword evidence="4 5" id="KW-0472">Membrane</keyword>
<dbReference type="SMART" id="SM00294">
    <property type="entry name" value="4.1m"/>
    <property type="match status" value="1"/>
</dbReference>
<dbReference type="InterPro" id="IPR003585">
    <property type="entry name" value="Neurexin-like"/>
</dbReference>
<evidence type="ECO:0000256" key="1">
    <source>
        <dbReference type="ARBA" id="ARBA00004167"/>
    </source>
</evidence>
<dbReference type="PANTHER" id="PTHR47614">
    <property type="entry name" value="GLYCOPHORIN-C"/>
    <property type="match status" value="1"/>
</dbReference>
<evidence type="ECO:0000313" key="8">
    <source>
        <dbReference type="Proteomes" id="UP000261480"/>
    </source>
</evidence>
<evidence type="ECO:0000256" key="3">
    <source>
        <dbReference type="ARBA" id="ARBA00022989"/>
    </source>
</evidence>
<dbReference type="PANTHER" id="PTHR47614:SF4">
    <property type="entry name" value="NEUREXIN_SYNDECAN_GLYCOPHORIN C DOMAIN-CONTAINING PROTEIN"/>
    <property type="match status" value="1"/>
</dbReference>
<evidence type="ECO:0000256" key="2">
    <source>
        <dbReference type="ARBA" id="ARBA00022692"/>
    </source>
</evidence>
<name>A0A3B3Y745_9TELE</name>
<reference evidence="7" key="1">
    <citation type="submission" date="2025-08" db="UniProtKB">
        <authorList>
            <consortium name="Ensembl"/>
        </authorList>
    </citation>
    <scope>IDENTIFICATION</scope>
</reference>
<dbReference type="InterPro" id="IPR042192">
    <property type="entry name" value="Glycophorin-C"/>
</dbReference>
<dbReference type="GO" id="GO:0030863">
    <property type="term" value="C:cortical cytoskeleton"/>
    <property type="evidence" value="ECO:0007669"/>
    <property type="project" value="TreeGrafter"/>
</dbReference>
<dbReference type="STRING" id="48701.ENSPMEP00000023154"/>
<dbReference type="GO" id="GO:0016020">
    <property type="term" value="C:membrane"/>
    <property type="evidence" value="ECO:0007669"/>
    <property type="project" value="UniProtKB-SubCell"/>
</dbReference>
<evidence type="ECO:0000313" key="7">
    <source>
        <dbReference type="Ensembl" id="ENSPMEP00000023154.1"/>
    </source>
</evidence>
<dbReference type="AlphaFoldDB" id="A0A3B3Y745"/>
<keyword evidence="3 5" id="KW-1133">Transmembrane helix</keyword>
<keyword evidence="2 5" id="KW-0812">Transmembrane</keyword>
<organism evidence="7 8">
    <name type="scientific">Poecilia mexicana</name>
    <dbReference type="NCBI Taxonomy" id="48701"/>
    <lineage>
        <taxon>Eukaryota</taxon>
        <taxon>Metazoa</taxon>
        <taxon>Chordata</taxon>
        <taxon>Craniata</taxon>
        <taxon>Vertebrata</taxon>
        <taxon>Euteleostomi</taxon>
        <taxon>Actinopterygii</taxon>
        <taxon>Neopterygii</taxon>
        <taxon>Teleostei</taxon>
        <taxon>Neoteleostei</taxon>
        <taxon>Acanthomorphata</taxon>
        <taxon>Ovalentaria</taxon>
        <taxon>Atherinomorphae</taxon>
        <taxon>Cyprinodontiformes</taxon>
        <taxon>Poeciliidae</taxon>
        <taxon>Poeciliinae</taxon>
        <taxon>Poecilia</taxon>
    </lineage>
</organism>
<keyword evidence="8" id="KW-1185">Reference proteome</keyword>
<feature type="transmembrane region" description="Helical" evidence="5">
    <location>
        <begin position="37"/>
        <end position="57"/>
    </location>
</feature>
<evidence type="ECO:0000256" key="4">
    <source>
        <dbReference type="ARBA" id="ARBA00023136"/>
    </source>
</evidence>
<dbReference type="Ensembl" id="ENSPMET00000010904.1">
    <property type="protein sequence ID" value="ENSPMEP00000023154.1"/>
    <property type="gene ID" value="ENSPMEG00000004538.1"/>
</dbReference>
<evidence type="ECO:0000256" key="5">
    <source>
        <dbReference type="SAM" id="Phobius"/>
    </source>
</evidence>
<reference evidence="7" key="2">
    <citation type="submission" date="2025-09" db="UniProtKB">
        <authorList>
            <consortium name="Ensembl"/>
        </authorList>
    </citation>
    <scope>IDENTIFICATION</scope>
</reference>
<proteinExistence type="predicted"/>
<sequence length="105" mass="11805">MGGFVGTTASTKKKYILQTVKTVSNSKELITYFHPSIFIRIISLVILTVLCFMVFVIRHMFRHKGSYHTNEAKGADSANCADAAIIVNDPAFTETIDESKKEWFI</sequence>
<accession>A0A3B3Y745</accession>
<evidence type="ECO:0000259" key="6">
    <source>
        <dbReference type="SMART" id="SM00294"/>
    </source>
</evidence>
<comment type="subcellular location">
    <subcellularLocation>
        <location evidence="1">Membrane</location>
        <topology evidence="1">Single-pass membrane protein</topology>
    </subcellularLocation>
</comment>
<feature type="domain" description="Neurexin/syndecan/glycophorin C" evidence="6">
    <location>
        <begin position="56"/>
        <end position="74"/>
    </location>
</feature>
<dbReference type="Proteomes" id="UP000261480">
    <property type="component" value="Unplaced"/>
</dbReference>